<comment type="caution">
    <text evidence="1">The sequence shown here is derived from an EMBL/GenBank/DDBJ whole genome shotgun (WGS) entry which is preliminary data.</text>
</comment>
<proteinExistence type="predicted"/>
<dbReference type="Proteomes" id="UP000807504">
    <property type="component" value="Unassembled WGS sequence"/>
</dbReference>
<reference evidence="1" key="1">
    <citation type="journal article" date="2020" name="bioRxiv">
        <title>Chromosome-level reference genome of the European wasp spider Argiope bruennichi: a resource for studies on range expansion and evolutionary adaptation.</title>
        <authorList>
            <person name="Sheffer M.M."/>
            <person name="Hoppe A."/>
            <person name="Krehenwinkel H."/>
            <person name="Uhl G."/>
            <person name="Kuss A.W."/>
            <person name="Jensen L."/>
            <person name="Jensen C."/>
            <person name="Gillespie R.G."/>
            <person name="Hoff K.J."/>
            <person name="Prost S."/>
        </authorList>
    </citation>
    <scope>NUCLEOTIDE SEQUENCE</scope>
</reference>
<accession>A0A8T0F8A7</accession>
<evidence type="ECO:0000313" key="1">
    <source>
        <dbReference type="EMBL" id="KAF8785640.1"/>
    </source>
</evidence>
<evidence type="ECO:0000313" key="2">
    <source>
        <dbReference type="Proteomes" id="UP000807504"/>
    </source>
</evidence>
<name>A0A8T0F8A7_ARGBR</name>
<keyword evidence="2" id="KW-1185">Reference proteome</keyword>
<dbReference type="AlphaFoldDB" id="A0A8T0F8A7"/>
<organism evidence="1 2">
    <name type="scientific">Argiope bruennichi</name>
    <name type="common">Wasp spider</name>
    <name type="synonym">Aranea bruennichi</name>
    <dbReference type="NCBI Taxonomy" id="94029"/>
    <lineage>
        <taxon>Eukaryota</taxon>
        <taxon>Metazoa</taxon>
        <taxon>Ecdysozoa</taxon>
        <taxon>Arthropoda</taxon>
        <taxon>Chelicerata</taxon>
        <taxon>Arachnida</taxon>
        <taxon>Araneae</taxon>
        <taxon>Araneomorphae</taxon>
        <taxon>Entelegynae</taxon>
        <taxon>Araneoidea</taxon>
        <taxon>Araneidae</taxon>
        <taxon>Argiope</taxon>
    </lineage>
</organism>
<gene>
    <name evidence="1" type="ORF">HNY73_011155</name>
</gene>
<dbReference type="EMBL" id="JABXBU010000030">
    <property type="protein sequence ID" value="KAF8785640.1"/>
    <property type="molecule type" value="Genomic_DNA"/>
</dbReference>
<reference evidence="1" key="2">
    <citation type="submission" date="2020-06" db="EMBL/GenBank/DDBJ databases">
        <authorList>
            <person name="Sheffer M."/>
        </authorList>
    </citation>
    <scope>NUCLEOTIDE SEQUENCE</scope>
</reference>
<sequence length="110" mass="12037">MPERHHLRVYDRGRAVGQLEVSQSVTTAAAAMAVSKSIISRLKKAVEGGNALQKHAGDRGRNTTPLEDRYIALVAKRNRNLTPGQIAANLATVTERVQAHNSRTSVIQRK</sequence>
<protein>
    <submittedName>
        <fullName evidence="1">Uncharacterized protein</fullName>
    </submittedName>
</protein>